<reference evidence="1" key="1">
    <citation type="submission" date="2021-06" db="EMBL/GenBank/DDBJ databases">
        <authorList>
            <person name="Kallberg Y."/>
            <person name="Tangrot J."/>
            <person name="Rosling A."/>
        </authorList>
    </citation>
    <scope>NUCLEOTIDE SEQUENCE</scope>
    <source>
        <strain evidence="1">FL966</strain>
    </source>
</reference>
<evidence type="ECO:0000313" key="1">
    <source>
        <dbReference type="EMBL" id="CAG8557101.1"/>
    </source>
</evidence>
<comment type="caution">
    <text evidence="1">The sequence shown here is derived from an EMBL/GenBank/DDBJ whole genome shotgun (WGS) entry which is preliminary data.</text>
</comment>
<protein>
    <submittedName>
        <fullName evidence="1">165_t:CDS:1</fullName>
    </submittedName>
</protein>
<dbReference type="CDD" id="cd00162">
    <property type="entry name" value="RING_Ubox"/>
    <property type="match status" value="1"/>
</dbReference>
<dbReference type="OrthoDB" id="2390726at2759"/>
<name>A0A9N9B8I6_9GLOM</name>
<dbReference type="Proteomes" id="UP000789759">
    <property type="component" value="Unassembled WGS sequence"/>
</dbReference>
<accession>A0A9N9B8I6</accession>
<sequence>MDEYGIPGSSFSTPAGNNYHDYVNKKSSTSSAFIINNMNTNVEDQYLVEDLEIEPSASLLELLVDALLLLSDASLFKCYTRNTIPHLELHLRTWIATLEVVFYSPTVLTHETRDKLYSNLDKFIDIHYRVTEMFSQGVNHSFKSKFKPKEINITSNIYMHFPNYNINFLLIHLRDTLHTLITGASKIPSVTYGNVPTAFDFTNNTLPRIINAFNVKYPIAYWYPIWHELLLMHYSLKTLIKDLNYNILRFYNETYLLKSLWQHAFNQGYEQQKHVDILTILNNYKAFRGLWTRKEPTALPNSLWFDVIHEEIEKFVKLLPVDFQLKFKNLIYDINQKLQLSNEFIEQFNINYEKKSIIKNNILDKTSNSLLEIIAENFTCKITKQITGDFLILSCCGHSVSRDAINKWKNISIFKNKLFECPFCRTEIKMESFYNLAQNTMVKGLYKRLEQEGYLNNLLEKQQMPTNNKYMAEDDLLLKMNKMHIFGIRMSSKSPISVLKKVRPKVLHPAATKATKAEQQKDYETAIVWLTQLLQNYPKSYSILCRRAFASLKLKLYFQALKDLSIAIQLKPSKSLAYNYK</sequence>
<dbReference type="InterPro" id="IPR011990">
    <property type="entry name" value="TPR-like_helical_dom_sf"/>
</dbReference>
<dbReference type="AlphaFoldDB" id="A0A9N9B8I6"/>
<organism evidence="1 2">
    <name type="scientific">Cetraspora pellucida</name>
    <dbReference type="NCBI Taxonomy" id="1433469"/>
    <lineage>
        <taxon>Eukaryota</taxon>
        <taxon>Fungi</taxon>
        <taxon>Fungi incertae sedis</taxon>
        <taxon>Mucoromycota</taxon>
        <taxon>Glomeromycotina</taxon>
        <taxon>Glomeromycetes</taxon>
        <taxon>Diversisporales</taxon>
        <taxon>Gigasporaceae</taxon>
        <taxon>Cetraspora</taxon>
    </lineage>
</organism>
<gene>
    <name evidence="1" type="ORF">CPELLU_LOCUS5026</name>
</gene>
<dbReference type="Gene3D" id="3.30.40.10">
    <property type="entry name" value="Zinc/RING finger domain, C3HC4 (zinc finger)"/>
    <property type="match status" value="1"/>
</dbReference>
<dbReference type="EMBL" id="CAJVQA010002779">
    <property type="protein sequence ID" value="CAG8557101.1"/>
    <property type="molecule type" value="Genomic_DNA"/>
</dbReference>
<dbReference type="Gene3D" id="1.25.40.10">
    <property type="entry name" value="Tetratricopeptide repeat domain"/>
    <property type="match status" value="1"/>
</dbReference>
<dbReference type="InterPro" id="IPR013083">
    <property type="entry name" value="Znf_RING/FYVE/PHD"/>
</dbReference>
<dbReference type="SUPFAM" id="SSF48452">
    <property type="entry name" value="TPR-like"/>
    <property type="match status" value="1"/>
</dbReference>
<keyword evidence="2" id="KW-1185">Reference proteome</keyword>
<feature type="non-terminal residue" evidence="1">
    <location>
        <position position="1"/>
    </location>
</feature>
<dbReference type="SUPFAM" id="SSF57850">
    <property type="entry name" value="RING/U-box"/>
    <property type="match status" value="1"/>
</dbReference>
<proteinExistence type="predicted"/>
<evidence type="ECO:0000313" key="2">
    <source>
        <dbReference type="Proteomes" id="UP000789759"/>
    </source>
</evidence>